<name>A0ABW7LBJ1_9BURK</name>
<dbReference type="PRINTS" id="PR00954">
    <property type="entry name" value="FLGMOTORFLIG"/>
</dbReference>
<evidence type="ECO:0000259" key="11">
    <source>
        <dbReference type="Pfam" id="PF01706"/>
    </source>
</evidence>
<dbReference type="PANTHER" id="PTHR30534:SF0">
    <property type="entry name" value="FLAGELLAR MOTOR SWITCH PROTEIN FLIG"/>
    <property type="match status" value="1"/>
</dbReference>
<feature type="domain" description="Flagellar motor switch protein FliG C-terminal" evidence="11">
    <location>
        <begin position="215"/>
        <end position="320"/>
    </location>
</feature>
<dbReference type="PANTHER" id="PTHR30534">
    <property type="entry name" value="FLAGELLAR MOTOR SWITCH PROTEIN FLIG"/>
    <property type="match status" value="1"/>
</dbReference>
<evidence type="ECO:0000313" key="14">
    <source>
        <dbReference type="EMBL" id="MFH5254414.1"/>
    </source>
</evidence>
<evidence type="ECO:0000256" key="2">
    <source>
        <dbReference type="ARBA" id="ARBA00004413"/>
    </source>
</evidence>
<dbReference type="RefSeq" id="WP_395130498.1">
    <property type="nucleotide sequence ID" value="NZ_JBIMPM010000035.1"/>
</dbReference>
<dbReference type="Pfam" id="PF01706">
    <property type="entry name" value="FliG_C"/>
    <property type="match status" value="1"/>
</dbReference>
<dbReference type="Pfam" id="PF14842">
    <property type="entry name" value="FliG_N"/>
    <property type="match status" value="1"/>
</dbReference>
<reference evidence="14 15" key="1">
    <citation type="submission" date="2024-10" db="EMBL/GenBank/DDBJ databases">
        <title>Burkholderia semiarida in Mexico.</title>
        <authorList>
            <person name="Estrada P."/>
        </authorList>
    </citation>
    <scope>NUCLEOTIDE SEQUENCE [LARGE SCALE GENOMIC DNA]</scope>
    <source>
        <strain evidence="14 15">CLM7-1</strain>
    </source>
</reference>
<keyword evidence="8" id="KW-0472">Membrane</keyword>
<comment type="similarity">
    <text evidence="3">Belongs to the FliG family.</text>
</comment>
<evidence type="ECO:0000313" key="15">
    <source>
        <dbReference type="Proteomes" id="UP001609186"/>
    </source>
</evidence>
<organism evidence="14 15">
    <name type="scientific">Burkholderia semiarida</name>
    <dbReference type="NCBI Taxonomy" id="2843303"/>
    <lineage>
        <taxon>Bacteria</taxon>
        <taxon>Pseudomonadati</taxon>
        <taxon>Pseudomonadota</taxon>
        <taxon>Betaproteobacteria</taxon>
        <taxon>Burkholderiales</taxon>
        <taxon>Burkholderiaceae</taxon>
        <taxon>Burkholderia</taxon>
        <taxon>Burkholderia cepacia complex</taxon>
    </lineage>
</organism>
<dbReference type="InterPro" id="IPR011002">
    <property type="entry name" value="FliG_a-hlx"/>
</dbReference>
<dbReference type="Gene3D" id="1.10.220.30">
    <property type="match status" value="3"/>
</dbReference>
<keyword evidence="6" id="KW-0145">Chemotaxis</keyword>
<keyword evidence="9" id="KW-0975">Bacterial flagellum</keyword>
<evidence type="ECO:0000256" key="7">
    <source>
        <dbReference type="ARBA" id="ARBA00022779"/>
    </source>
</evidence>
<accession>A0ABW7LBJ1</accession>
<comment type="subcellular location">
    <subcellularLocation>
        <location evidence="1">Bacterial flagellum basal body</location>
    </subcellularLocation>
    <subcellularLocation>
        <location evidence="2">Cell membrane</location>
        <topology evidence="2">Peripheral membrane protein</topology>
        <orientation evidence="2">Cytoplasmic side</orientation>
    </subcellularLocation>
</comment>
<dbReference type="EMBL" id="JBIMPM010000035">
    <property type="protein sequence ID" value="MFH5254414.1"/>
    <property type="molecule type" value="Genomic_DNA"/>
</dbReference>
<keyword evidence="7" id="KW-0283">Flagellar rotation</keyword>
<dbReference type="InterPro" id="IPR028263">
    <property type="entry name" value="FliG_N"/>
</dbReference>
<dbReference type="Pfam" id="PF14841">
    <property type="entry name" value="FliG_M"/>
    <property type="match status" value="1"/>
</dbReference>
<dbReference type="InterPro" id="IPR023087">
    <property type="entry name" value="Flg_Motor_Flig_C"/>
</dbReference>
<evidence type="ECO:0000256" key="9">
    <source>
        <dbReference type="ARBA" id="ARBA00023143"/>
    </source>
</evidence>
<keyword evidence="15" id="KW-1185">Reference proteome</keyword>
<comment type="function">
    <text evidence="10">FliG is one of three proteins (FliG, FliN, FliM) that forms the rotor-mounted switch complex (C ring), located at the base of the basal body. This complex interacts with the CheY and CheZ chemotaxis proteins, in addition to contacting components of the motor that determine the direction of flagellar rotation.</text>
</comment>
<dbReference type="InterPro" id="IPR000090">
    <property type="entry name" value="Flg_Motor_Flig"/>
</dbReference>
<evidence type="ECO:0000259" key="12">
    <source>
        <dbReference type="Pfam" id="PF14841"/>
    </source>
</evidence>
<evidence type="ECO:0000259" key="13">
    <source>
        <dbReference type="Pfam" id="PF14842"/>
    </source>
</evidence>
<dbReference type="InterPro" id="IPR032779">
    <property type="entry name" value="FliG_M"/>
</dbReference>
<evidence type="ECO:0000256" key="5">
    <source>
        <dbReference type="ARBA" id="ARBA00022475"/>
    </source>
</evidence>
<evidence type="ECO:0000256" key="6">
    <source>
        <dbReference type="ARBA" id="ARBA00022500"/>
    </source>
</evidence>
<evidence type="ECO:0000256" key="10">
    <source>
        <dbReference type="ARBA" id="ARBA00025598"/>
    </source>
</evidence>
<comment type="caution">
    <text evidence="14">The sequence shown here is derived from an EMBL/GenBank/DDBJ whole genome shotgun (WGS) entry which is preliminary data.</text>
</comment>
<feature type="domain" description="Flagellar motor switch protein FliG middle" evidence="12">
    <location>
        <begin position="113"/>
        <end position="185"/>
    </location>
</feature>
<feature type="domain" description="Flagellar motor switch protein FliG N-terminal" evidence="13">
    <location>
        <begin position="3"/>
        <end position="97"/>
    </location>
</feature>
<evidence type="ECO:0000256" key="8">
    <source>
        <dbReference type="ARBA" id="ARBA00023136"/>
    </source>
</evidence>
<protein>
    <recommendedName>
        <fullName evidence="4">Flagellar motor switch protein FliG</fullName>
    </recommendedName>
</protein>
<evidence type="ECO:0000256" key="4">
    <source>
        <dbReference type="ARBA" id="ARBA00021870"/>
    </source>
</evidence>
<keyword evidence="5" id="KW-1003">Cell membrane</keyword>
<dbReference type="Proteomes" id="UP001609186">
    <property type="component" value="Unassembled WGS sequence"/>
</dbReference>
<evidence type="ECO:0000256" key="3">
    <source>
        <dbReference type="ARBA" id="ARBA00010299"/>
    </source>
</evidence>
<sequence>MSLTDVERAALILLSMGEEAAASVLRCLSREDLLDVTLVMSRMQGMKIDAVQDTIERFFDAFRAQSSVSVASRAFLQQSLDLAFGGVIANNVLGRIYGDVIGPKMVRLQWAQPRWLAARLAVEHVRMQAMFLAFLSPEQASQVVAAMPDARRQAVLLDIARLKEVDHELLSDLEAVVDTLVDLLGTQGTEVEGVRQAAEIINRLPGDRNRLVDLMRTTDADVMSAVEERIYDFAILGRQSDATISVLLERIDMEAWGVALKGADSALCDALMRALPRRSMAAFEDMRSRTGPVSVSRIDATRRDIMQQVKALAETGEIELQLVSEELI</sequence>
<proteinExistence type="inferred from homology"/>
<gene>
    <name evidence="14" type="ORF">ACGTRS_24595</name>
</gene>
<dbReference type="SUPFAM" id="SSF48029">
    <property type="entry name" value="FliG"/>
    <property type="match status" value="2"/>
</dbReference>
<evidence type="ECO:0000256" key="1">
    <source>
        <dbReference type="ARBA" id="ARBA00004117"/>
    </source>
</evidence>